<feature type="transmembrane region" description="Helical" evidence="1">
    <location>
        <begin position="31"/>
        <end position="57"/>
    </location>
</feature>
<name>A0A4U1JLY7_RHOCA</name>
<dbReference type="RefSeq" id="WP_136908945.1">
    <property type="nucleotide sequence ID" value="NZ_SWJZ01000095.1"/>
</dbReference>
<organism evidence="2 3">
    <name type="scientific">Rhodobacter capsulatus</name>
    <name type="common">Rhodopseudomonas capsulata</name>
    <dbReference type="NCBI Taxonomy" id="1061"/>
    <lineage>
        <taxon>Bacteria</taxon>
        <taxon>Pseudomonadati</taxon>
        <taxon>Pseudomonadota</taxon>
        <taxon>Alphaproteobacteria</taxon>
        <taxon>Rhodobacterales</taxon>
        <taxon>Rhodobacter group</taxon>
        <taxon>Rhodobacter</taxon>
    </lineage>
</organism>
<protein>
    <submittedName>
        <fullName evidence="2">DUF2852 domain-containing protein</fullName>
    </submittedName>
</protein>
<dbReference type="Pfam" id="PF11014">
    <property type="entry name" value="DUF2852"/>
    <property type="match status" value="1"/>
</dbReference>
<reference evidence="2 3" key="1">
    <citation type="submission" date="2019-04" db="EMBL/GenBank/DDBJ databases">
        <title>Draft Whole-Genome sequence of the purple photosynthetic bacterium Rhodobacter capsulatus SP108 with an indigenous class A beta-lactamase.</title>
        <authorList>
            <person name="Robertson S."/>
            <person name="Meyer T.E."/>
            <person name="Kyndt J.A."/>
        </authorList>
    </citation>
    <scope>NUCLEOTIDE SEQUENCE [LARGE SCALE GENOMIC DNA]</scope>
    <source>
        <strain evidence="2 3">SP108</strain>
    </source>
</reference>
<proteinExistence type="predicted"/>
<dbReference type="EMBL" id="SWJZ01000095">
    <property type="protein sequence ID" value="TKD14616.1"/>
    <property type="molecule type" value="Genomic_DNA"/>
</dbReference>
<dbReference type="OrthoDB" id="9806878at2"/>
<dbReference type="AlphaFoldDB" id="A0A4U1JLY7"/>
<dbReference type="InterPro" id="IPR021273">
    <property type="entry name" value="DUF2852"/>
</dbReference>
<keyword evidence="1" id="KW-0812">Transmembrane</keyword>
<comment type="caution">
    <text evidence="2">The sequence shown here is derived from an EMBL/GenBank/DDBJ whole genome shotgun (WGS) entry which is preliminary data.</text>
</comment>
<evidence type="ECO:0000313" key="3">
    <source>
        <dbReference type="Proteomes" id="UP000310597"/>
    </source>
</evidence>
<keyword evidence="1" id="KW-0472">Membrane</keyword>
<keyword evidence="1" id="KW-1133">Transmembrane helix</keyword>
<evidence type="ECO:0000313" key="2">
    <source>
        <dbReference type="EMBL" id="TKD14616.1"/>
    </source>
</evidence>
<sequence>MTYTTAASTTGPERPGTITRMLTWLDERGPMSWIVVMIGSFIFAGPLGLVVLGFILMTGRFSGRTCRARAGFTPRFARGYAFHAMRPTGNAAFDAYRSDMLARLEREQEEFESFLIRLREARDKAEFDQYMEERARAAAAAPVPADRPADRQEAAN</sequence>
<accession>A0A4U1JLY7</accession>
<dbReference type="Proteomes" id="UP000310597">
    <property type="component" value="Unassembled WGS sequence"/>
</dbReference>
<evidence type="ECO:0000256" key="1">
    <source>
        <dbReference type="SAM" id="Phobius"/>
    </source>
</evidence>
<gene>
    <name evidence="2" type="ORF">FBT96_17550</name>
</gene>